<gene>
    <name evidence="1" type="ORF">CIL05_01000</name>
</gene>
<dbReference type="AlphaFoldDB" id="A0A2A2IGX6"/>
<dbReference type="EMBL" id="NPOA01000001">
    <property type="protein sequence ID" value="PAV31261.1"/>
    <property type="molecule type" value="Genomic_DNA"/>
</dbReference>
<evidence type="ECO:0000313" key="2">
    <source>
        <dbReference type="Proteomes" id="UP000218887"/>
    </source>
</evidence>
<comment type="caution">
    <text evidence="1">The sequence shown here is derived from an EMBL/GenBank/DDBJ whole genome shotgun (WGS) entry which is preliminary data.</text>
</comment>
<protein>
    <recommendedName>
        <fullName evidence="3">Squalene cyclase C-terminal domain-containing protein</fullName>
    </recommendedName>
</protein>
<organism evidence="1 2">
    <name type="scientific">Virgibacillus profundi</name>
    <dbReference type="NCBI Taxonomy" id="2024555"/>
    <lineage>
        <taxon>Bacteria</taxon>
        <taxon>Bacillati</taxon>
        <taxon>Bacillota</taxon>
        <taxon>Bacilli</taxon>
        <taxon>Bacillales</taxon>
        <taxon>Bacillaceae</taxon>
        <taxon>Virgibacillus</taxon>
    </lineage>
</organism>
<evidence type="ECO:0000313" key="1">
    <source>
        <dbReference type="EMBL" id="PAV31261.1"/>
    </source>
</evidence>
<dbReference type="InterPro" id="IPR008928">
    <property type="entry name" value="6-hairpin_glycosidase_sf"/>
</dbReference>
<dbReference type="Gene3D" id="1.50.10.100">
    <property type="entry name" value="Chondroitin AC/alginate lyase"/>
    <property type="match status" value="1"/>
</dbReference>
<keyword evidence="2" id="KW-1185">Reference proteome</keyword>
<evidence type="ECO:0008006" key="3">
    <source>
        <dbReference type="Google" id="ProtNLM"/>
    </source>
</evidence>
<dbReference type="GO" id="GO:0005975">
    <property type="term" value="P:carbohydrate metabolic process"/>
    <property type="evidence" value="ECO:0007669"/>
    <property type="project" value="InterPro"/>
</dbReference>
<reference evidence="1 2" key="1">
    <citation type="submission" date="2017-08" db="EMBL/GenBank/DDBJ databases">
        <title>Virgibacillus indicus sp. nov. and Virgibacillus profoundi sp. nov, two moderately halophilic bacteria isolated from marine sediment by using the Microfluidic Streak Plate.</title>
        <authorList>
            <person name="Xu B."/>
            <person name="Hu B."/>
            <person name="Wang J."/>
            <person name="Zhu Y."/>
            <person name="Huang L."/>
            <person name="Du W."/>
            <person name="Huang Y."/>
        </authorList>
    </citation>
    <scope>NUCLEOTIDE SEQUENCE [LARGE SCALE GENOMIC DNA]</scope>
    <source>
        <strain evidence="1 2">IO3-P3-H5</strain>
    </source>
</reference>
<dbReference type="RefSeq" id="WP_095653632.1">
    <property type="nucleotide sequence ID" value="NZ_NPOA01000001.1"/>
</dbReference>
<name>A0A2A2IGX6_9BACI</name>
<sequence length="357" mass="41153">MQEIKLSIIKKLVNYFDTTLIKDHTDQFYLFDSDLDGNASSCTTGQVACLYLLDEIYNGNDRKKIIKDLLKQIRNQQLTSGAFAQPYFVEHGKQGTIDIAEIGAVSNALFHIYQQTGIVDAKKVLISASNYLLTQVSKENPGAVYKNPQAKQHDVLNGDIYAAHTWGRAFQLTEDKKYLDQSLTVVEHILSRFGVNSKGWWPYIELWNGQVGMGNSVSYQATIIAFTHTILPFMDDSLRNKWMNVVNEAIKTIEKAVDIGPNDENEEPWWCRDWNNTWEIYLAFYRFENREKIREIADTRLIELNRDFQQYGIDLFKPKIDSKDPNKSPVTTTFRKAATFSGIFSYIVLDEKYTYLN</sequence>
<dbReference type="InterPro" id="IPR008929">
    <property type="entry name" value="Chondroitin_lyas"/>
</dbReference>
<proteinExistence type="predicted"/>
<dbReference type="SUPFAM" id="SSF48208">
    <property type="entry name" value="Six-hairpin glycosidases"/>
    <property type="match status" value="1"/>
</dbReference>
<accession>A0A2A2IGX6</accession>
<dbReference type="OrthoDB" id="2522560at2"/>
<dbReference type="Proteomes" id="UP000218887">
    <property type="component" value="Unassembled WGS sequence"/>
</dbReference>